<name>A0A2K9NIT5_9PROT</name>
<dbReference type="RefSeq" id="WP_102114529.1">
    <property type="nucleotide sequence ID" value="NZ_BMGN01000001.1"/>
</dbReference>
<dbReference type="Proteomes" id="UP000234752">
    <property type="component" value="Plasmid unnamed1"/>
</dbReference>
<dbReference type="AlphaFoldDB" id="A0A2K9NIT5"/>
<reference evidence="1 2" key="1">
    <citation type="submission" date="2017-12" db="EMBL/GenBank/DDBJ databases">
        <title>Genomes of bacteria within cyanobacterial aggregates.</title>
        <authorList>
            <person name="Cai H."/>
        </authorList>
    </citation>
    <scope>NUCLEOTIDE SEQUENCE [LARGE SCALE GENOMIC DNA]</scope>
    <source>
        <strain evidence="1 2">TH16</strain>
        <plasmid evidence="1 2">unnamed1</plasmid>
    </source>
</reference>
<geneLocation type="plasmid" evidence="1 2">
    <name>unnamed1</name>
</geneLocation>
<gene>
    <name evidence="1" type="ORF">C0V82_21565</name>
</gene>
<protein>
    <submittedName>
        <fullName evidence="1">Uncharacterized protein</fullName>
    </submittedName>
</protein>
<dbReference type="OrthoDB" id="8478362at2"/>
<dbReference type="Gene3D" id="3.30.450.40">
    <property type="match status" value="1"/>
</dbReference>
<dbReference type="KEGG" id="ncb:C0V82_21565"/>
<keyword evidence="1" id="KW-0614">Plasmid</keyword>
<dbReference type="InterPro" id="IPR003018">
    <property type="entry name" value="GAF"/>
</dbReference>
<dbReference type="SMART" id="SM00065">
    <property type="entry name" value="GAF"/>
    <property type="match status" value="1"/>
</dbReference>
<dbReference type="SUPFAM" id="SSF55781">
    <property type="entry name" value="GAF domain-like"/>
    <property type="match status" value="1"/>
</dbReference>
<evidence type="ECO:0000313" key="2">
    <source>
        <dbReference type="Proteomes" id="UP000234752"/>
    </source>
</evidence>
<dbReference type="EMBL" id="CP025613">
    <property type="protein sequence ID" value="AUN33004.1"/>
    <property type="molecule type" value="Genomic_DNA"/>
</dbReference>
<accession>A0A2K9NIT5</accession>
<evidence type="ECO:0000313" key="1">
    <source>
        <dbReference type="EMBL" id="AUN33004.1"/>
    </source>
</evidence>
<dbReference type="Pfam" id="PF01590">
    <property type="entry name" value="GAF"/>
    <property type="match status" value="1"/>
</dbReference>
<proteinExistence type="predicted"/>
<keyword evidence="2" id="KW-1185">Reference proteome</keyword>
<organism evidence="1 2">
    <name type="scientific">Niveispirillum cyanobacteriorum</name>
    <dbReference type="NCBI Taxonomy" id="1612173"/>
    <lineage>
        <taxon>Bacteria</taxon>
        <taxon>Pseudomonadati</taxon>
        <taxon>Pseudomonadota</taxon>
        <taxon>Alphaproteobacteria</taxon>
        <taxon>Rhodospirillales</taxon>
        <taxon>Azospirillaceae</taxon>
        <taxon>Niveispirillum</taxon>
    </lineage>
</organism>
<dbReference type="InterPro" id="IPR029016">
    <property type="entry name" value="GAF-like_dom_sf"/>
</dbReference>
<sequence length="169" mass="18795">MRHLRSALAAFRGRAEDLPPVFEAACRDIVEDLGVSSGSVWFFDEGDGQAIECAALYDARDARVLRGTKLREADSAPYFDALRRERRVVADDAMTHPATACLKNYLLQRDVRSLLDHVVSTGGRAVAVLCCEQGGRKRLWSDPDAAYLEQMAIMLGVAFDLHIETRRRG</sequence>